<dbReference type="Proteomes" id="UP001259982">
    <property type="component" value="Unassembled WGS sequence"/>
</dbReference>
<keyword evidence="3" id="KW-1185">Reference proteome</keyword>
<dbReference type="EMBL" id="JAVRHY010000029">
    <property type="protein sequence ID" value="MDT0619956.1"/>
    <property type="molecule type" value="Genomic_DNA"/>
</dbReference>
<organism evidence="2 3">
    <name type="scientific">Spectribacter acetivorans</name>
    <dbReference type="NCBI Taxonomy" id="3075603"/>
    <lineage>
        <taxon>Bacteria</taxon>
        <taxon>Pseudomonadati</taxon>
        <taxon>Pseudomonadota</taxon>
        <taxon>Gammaproteobacteria</taxon>
        <taxon>Salinisphaerales</taxon>
        <taxon>Salinisphaeraceae</taxon>
        <taxon>Spectribacter</taxon>
    </lineage>
</organism>
<reference evidence="2 3" key="1">
    <citation type="submission" date="2023-09" db="EMBL/GenBank/DDBJ databases">
        <authorList>
            <person name="Rey-Velasco X."/>
        </authorList>
    </citation>
    <scope>NUCLEOTIDE SEQUENCE [LARGE SCALE GENOMIC DNA]</scope>
    <source>
        <strain evidence="2 3">P385</strain>
    </source>
</reference>
<proteinExistence type="predicted"/>
<sequence>MTDPPPKRKRERQQRWRAAQAEAGIAQINVTAHQAAHPIIRQIAQASRDGQLTQLYPELVAG</sequence>
<name>A0ABU3BBU9_9GAMM</name>
<accession>A0ABU3BBU9</accession>
<protein>
    <submittedName>
        <fullName evidence="2">Uncharacterized protein</fullName>
    </submittedName>
</protein>
<evidence type="ECO:0000313" key="2">
    <source>
        <dbReference type="EMBL" id="MDT0619956.1"/>
    </source>
</evidence>
<evidence type="ECO:0000256" key="1">
    <source>
        <dbReference type="SAM" id="MobiDB-lite"/>
    </source>
</evidence>
<dbReference type="RefSeq" id="WP_311660703.1">
    <property type="nucleotide sequence ID" value="NZ_JAVRHY010000029.1"/>
</dbReference>
<gene>
    <name evidence="2" type="ORF">RM531_15920</name>
</gene>
<feature type="region of interest" description="Disordered" evidence="1">
    <location>
        <begin position="1"/>
        <end position="20"/>
    </location>
</feature>
<feature type="non-terminal residue" evidence="2">
    <location>
        <position position="62"/>
    </location>
</feature>
<comment type="caution">
    <text evidence="2">The sequence shown here is derived from an EMBL/GenBank/DDBJ whole genome shotgun (WGS) entry which is preliminary data.</text>
</comment>
<evidence type="ECO:0000313" key="3">
    <source>
        <dbReference type="Proteomes" id="UP001259982"/>
    </source>
</evidence>